<dbReference type="SUPFAM" id="SSF48208">
    <property type="entry name" value="Six-hairpin glycosidases"/>
    <property type="match status" value="1"/>
</dbReference>
<dbReference type="GO" id="GO:0004573">
    <property type="term" value="F:Glc3Man9GlcNAc2 oligosaccharide glucosidase activity"/>
    <property type="evidence" value="ECO:0007669"/>
    <property type="project" value="InterPro"/>
</dbReference>
<feature type="domain" description="Mannosylglycerate hydrolase MGH1-like glycoside hydrolase" evidence="4">
    <location>
        <begin position="30"/>
        <end position="410"/>
    </location>
</feature>
<evidence type="ECO:0000256" key="1">
    <source>
        <dbReference type="ARBA" id="ARBA00010833"/>
    </source>
</evidence>
<dbReference type="InterPro" id="IPR004888">
    <property type="entry name" value="Glycoside_hydrolase_63"/>
</dbReference>
<accession>A0A1G6D6H0</accession>
<dbReference type="STRING" id="665467.SAMN02982931_03086"/>
<gene>
    <name evidence="5" type="ORF">SAMN02982931_03086</name>
</gene>
<evidence type="ECO:0000256" key="2">
    <source>
        <dbReference type="ARBA" id="ARBA00022801"/>
    </source>
</evidence>
<dbReference type="InterPro" id="IPR012341">
    <property type="entry name" value="6hp_glycosidase-like_sf"/>
</dbReference>
<name>A0A1G6D6H0_9HYPH</name>
<dbReference type="InterPro" id="IPR008928">
    <property type="entry name" value="6-hairpin_glycosidase_sf"/>
</dbReference>
<protein>
    <submittedName>
        <fullName evidence="5">Trehalase</fullName>
    </submittedName>
</protein>
<dbReference type="EMBL" id="FMXQ01000006">
    <property type="protein sequence ID" value="SDB40774.1"/>
    <property type="molecule type" value="Genomic_DNA"/>
</dbReference>
<organism evidence="5 6">
    <name type="scientific">Bauldia litoralis</name>
    <dbReference type="NCBI Taxonomy" id="665467"/>
    <lineage>
        <taxon>Bacteria</taxon>
        <taxon>Pseudomonadati</taxon>
        <taxon>Pseudomonadota</taxon>
        <taxon>Alphaproteobacteria</taxon>
        <taxon>Hyphomicrobiales</taxon>
        <taxon>Kaistiaceae</taxon>
        <taxon>Bauldia</taxon>
    </lineage>
</organism>
<dbReference type="PANTHER" id="PTHR10412:SF11">
    <property type="entry name" value="MANNOSYL-OLIGOSACCHARIDE GLUCOSIDASE"/>
    <property type="match status" value="1"/>
</dbReference>
<keyword evidence="6" id="KW-1185">Reference proteome</keyword>
<dbReference type="PANTHER" id="PTHR10412">
    <property type="entry name" value="MANNOSYL-OLIGOSACCHARIDE GLUCOSIDASE"/>
    <property type="match status" value="1"/>
</dbReference>
<reference evidence="5 6" key="1">
    <citation type="submission" date="2016-10" db="EMBL/GenBank/DDBJ databases">
        <authorList>
            <person name="de Groot N.N."/>
        </authorList>
    </citation>
    <scope>NUCLEOTIDE SEQUENCE [LARGE SCALE GENOMIC DNA]</scope>
    <source>
        <strain evidence="5 6">ATCC 35022</strain>
    </source>
</reference>
<proteinExistence type="inferred from homology"/>
<evidence type="ECO:0000313" key="5">
    <source>
        <dbReference type="EMBL" id="SDB40774.1"/>
    </source>
</evidence>
<dbReference type="GO" id="GO:0006487">
    <property type="term" value="P:protein N-linked glycosylation"/>
    <property type="evidence" value="ECO:0007669"/>
    <property type="project" value="TreeGrafter"/>
</dbReference>
<evidence type="ECO:0000259" key="4">
    <source>
        <dbReference type="Pfam" id="PF22422"/>
    </source>
</evidence>
<evidence type="ECO:0000256" key="3">
    <source>
        <dbReference type="ARBA" id="ARBA00023295"/>
    </source>
</evidence>
<dbReference type="OrthoDB" id="9781878at2"/>
<keyword evidence="2" id="KW-0378">Hydrolase</keyword>
<dbReference type="Pfam" id="PF22422">
    <property type="entry name" value="MGH1-like_GH"/>
    <property type="match status" value="1"/>
</dbReference>
<dbReference type="InterPro" id="IPR054491">
    <property type="entry name" value="MGH1-like_GH"/>
</dbReference>
<dbReference type="GO" id="GO:0009311">
    <property type="term" value="P:oligosaccharide metabolic process"/>
    <property type="evidence" value="ECO:0007669"/>
    <property type="project" value="InterPro"/>
</dbReference>
<evidence type="ECO:0000313" key="6">
    <source>
        <dbReference type="Proteomes" id="UP000199071"/>
    </source>
</evidence>
<dbReference type="Proteomes" id="UP000199071">
    <property type="component" value="Unassembled WGS sequence"/>
</dbReference>
<dbReference type="AlphaFoldDB" id="A0A1G6D6H0"/>
<sequence>MEDTKLDLRAKEILRTNDRGGYTVPTAGLYPYQWNWDSAFVALGFAAFDIDRAWTEVGSLLAGQWPDGMVPHIIFQRVDDSYFPGPDQWGTTTSPPTSGITQPPVAATIVRRLHDLEPAKGRRRAEAALVALDRWHEWFATARDPAGRGLVAIIHPWESGRDNLPDWDRPLSFVDTSKVGAYERRDTQHVAADQRPHQHEYDRYLALVAFGRDNHWDPAAIAAGSPFWVADVGVNAILLRAERDLAALAGALGDSDIADRATRRAERLQDGLASLWSDAAGGYVSLDLRREEHATTLSAGAFLPLYAGGVPADRAERLIPTLRHWLDAVRYGVPSFDPTDPQFDPIRYWRGPIWAVVNWMIAEGLAGAGHADLADRIRVDTRALIRQSGFYESFSPIDGRGCGGKDFSWTAAIWLAMTAPAPVAAVA</sequence>
<dbReference type="RefSeq" id="WP_090877517.1">
    <property type="nucleotide sequence ID" value="NZ_FMXQ01000006.1"/>
</dbReference>
<comment type="similarity">
    <text evidence="1">Belongs to the glycosyl hydrolase 63 family.</text>
</comment>
<keyword evidence="3" id="KW-0326">Glycosidase</keyword>
<dbReference type="Gene3D" id="1.50.10.10">
    <property type="match status" value="1"/>
</dbReference>